<dbReference type="Proteomes" id="UP001153148">
    <property type="component" value="Unassembled WGS sequence"/>
</dbReference>
<keyword evidence="3" id="KW-1185">Reference proteome</keyword>
<reference evidence="2" key="1">
    <citation type="submission" date="2021-03" db="EMBL/GenBank/DDBJ databases">
        <authorList>
            <person name="Tran Van P."/>
        </authorList>
    </citation>
    <scope>NUCLEOTIDE SEQUENCE</scope>
</reference>
<protein>
    <submittedName>
        <fullName evidence="2">Uncharacterized protein</fullName>
    </submittedName>
</protein>
<evidence type="ECO:0000313" key="3">
    <source>
        <dbReference type="Proteomes" id="UP001153148"/>
    </source>
</evidence>
<feature type="non-terminal residue" evidence="2">
    <location>
        <position position="1"/>
    </location>
</feature>
<gene>
    <name evidence="2" type="ORF">TPAB3V08_LOCUS15065</name>
</gene>
<accession>A0ABN7PK16</accession>
<evidence type="ECO:0000313" key="2">
    <source>
        <dbReference type="EMBL" id="CAG2068122.1"/>
    </source>
</evidence>
<organism evidence="2 3">
    <name type="scientific">Timema podura</name>
    <name type="common">Walking stick</name>
    <dbReference type="NCBI Taxonomy" id="61482"/>
    <lineage>
        <taxon>Eukaryota</taxon>
        <taxon>Metazoa</taxon>
        <taxon>Ecdysozoa</taxon>
        <taxon>Arthropoda</taxon>
        <taxon>Hexapoda</taxon>
        <taxon>Insecta</taxon>
        <taxon>Pterygota</taxon>
        <taxon>Neoptera</taxon>
        <taxon>Polyneoptera</taxon>
        <taxon>Phasmatodea</taxon>
        <taxon>Timematodea</taxon>
        <taxon>Timematoidea</taxon>
        <taxon>Timematidae</taxon>
        <taxon>Timema</taxon>
    </lineage>
</organism>
<proteinExistence type="predicted"/>
<evidence type="ECO:0000256" key="1">
    <source>
        <dbReference type="SAM" id="MobiDB-lite"/>
    </source>
</evidence>
<comment type="caution">
    <text evidence="2">The sequence shown here is derived from an EMBL/GenBank/DDBJ whole genome shotgun (WGS) entry which is preliminary data.</text>
</comment>
<dbReference type="EMBL" id="CAJPIN010082414">
    <property type="protein sequence ID" value="CAG2068122.1"/>
    <property type="molecule type" value="Genomic_DNA"/>
</dbReference>
<sequence length="118" mass="13501">VHRSSLDKYSLSIPGNPQRTISLLLAKQRSFDVAESETGQDNRFPSSQPPSLGAPLARSYSFMQRQDRYHDYQCLMLWNIITRQNIFTSPNRDEEGMDLVIASILCLLLLEEEAANKR</sequence>
<feature type="compositionally biased region" description="Polar residues" evidence="1">
    <location>
        <begin position="37"/>
        <end position="50"/>
    </location>
</feature>
<name>A0ABN7PK16_TIMPD</name>
<feature type="region of interest" description="Disordered" evidence="1">
    <location>
        <begin position="35"/>
        <end position="55"/>
    </location>
</feature>